<sequence length="103" mass="10651">MAGENEDGTGQAVDDPATLGDALTLPDDADSEEAAAIVAALGAHLRDQAAAAAAAGGEEDEETWQDRKWAYAGRIESLQGRRIRVPSGAPTDGWAASGRADRF</sequence>
<evidence type="ECO:0000256" key="1">
    <source>
        <dbReference type="SAM" id="MobiDB-lite"/>
    </source>
</evidence>
<organism evidence="2 3">
    <name type="scientific">Halobium salinum</name>
    <dbReference type="NCBI Taxonomy" id="1364940"/>
    <lineage>
        <taxon>Archaea</taxon>
        <taxon>Methanobacteriati</taxon>
        <taxon>Methanobacteriota</taxon>
        <taxon>Stenosarchaea group</taxon>
        <taxon>Halobacteria</taxon>
        <taxon>Halobacteriales</taxon>
        <taxon>Haloferacaceae</taxon>
        <taxon>Halobium</taxon>
    </lineage>
</organism>
<dbReference type="InterPro" id="IPR058335">
    <property type="entry name" value="PccX"/>
</dbReference>
<reference evidence="2 3" key="1">
    <citation type="journal article" date="2019" name="Int. J. Syst. Evol. Microbiol.">
        <title>The Global Catalogue of Microorganisms (GCM) 10K type strain sequencing project: providing services to taxonomists for standard genome sequencing and annotation.</title>
        <authorList>
            <consortium name="The Broad Institute Genomics Platform"/>
            <consortium name="The Broad Institute Genome Sequencing Center for Infectious Disease"/>
            <person name="Wu L."/>
            <person name="Ma J."/>
        </authorList>
    </citation>
    <scope>NUCLEOTIDE SEQUENCE [LARGE SCALE GENOMIC DNA]</scope>
    <source>
        <strain evidence="2 3">CGMCC 1.12553</strain>
    </source>
</reference>
<dbReference type="RefSeq" id="WP_267622721.1">
    <property type="nucleotide sequence ID" value="NZ_JAODIW010000006.1"/>
</dbReference>
<proteinExistence type="predicted"/>
<accession>A0ABD5PF26</accession>
<feature type="region of interest" description="Disordered" evidence="1">
    <location>
        <begin position="82"/>
        <end position="103"/>
    </location>
</feature>
<keyword evidence="3" id="KW-1185">Reference proteome</keyword>
<dbReference type="AlphaFoldDB" id="A0ABD5PF26"/>
<gene>
    <name evidence="2" type="ORF">ACFO0N_15605</name>
</gene>
<evidence type="ECO:0000313" key="3">
    <source>
        <dbReference type="Proteomes" id="UP001595921"/>
    </source>
</evidence>
<comment type="caution">
    <text evidence="2">The sequence shown here is derived from an EMBL/GenBank/DDBJ whole genome shotgun (WGS) entry which is preliminary data.</text>
</comment>
<dbReference type="EMBL" id="JBHSDS010000008">
    <property type="protein sequence ID" value="MFC4359368.1"/>
    <property type="molecule type" value="Genomic_DNA"/>
</dbReference>
<protein>
    <submittedName>
        <fullName evidence="2">Acc operon protein</fullName>
    </submittedName>
</protein>
<evidence type="ECO:0000313" key="2">
    <source>
        <dbReference type="EMBL" id="MFC4359368.1"/>
    </source>
</evidence>
<name>A0ABD5PF26_9EURY</name>
<dbReference type="Pfam" id="PF26062">
    <property type="entry name" value="DUF8022"/>
    <property type="match status" value="1"/>
</dbReference>
<dbReference type="Proteomes" id="UP001595921">
    <property type="component" value="Unassembled WGS sequence"/>
</dbReference>
<feature type="region of interest" description="Disordered" evidence="1">
    <location>
        <begin position="1"/>
        <end position="27"/>
    </location>
</feature>